<accession>A0A8H6ZL84</accession>
<dbReference type="PROSITE" id="PS00108">
    <property type="entry name" value="PROTEIN_KINASE_ST"/>
    <property type="match status" value="1"/>
</dbReference>
<feature type="region of interest" description="Disordered" evidence="3">
    <location>
        <begin position="1080"/>
        <end position="1103"/>
    </location>
</feature>
<dbReference type="InterPro" id="IPR011009">
    <property type="entry name" value="Kinase-like_dom_sf"/>
</dbReference>
<keyword evidence="2" id="KW-0067">ATP-binding</keyword>
<protein>
    <submittedName>
        <fullName evidence="5">Protein kinase domain-containing protein</fullName>
    </submittedName>
</protein>
<dbReference type="Gene3D" id="1.10.510.10">
    <property type="entry name" value="Transferase(Phosphotransferase) domain 1"/>
    <property type="match status" value="1"/>
</dbReference>
<evidence type="ECO:0000256" key="2">
    <source>
        <dbReference type="ARBA" id="ARBA00022840"/>
    </source>
</evidence>
<dbReference type="InterPro" id="IPR051681">
    <property type="entry name" value="Ser/Thr_Kinases-Pseudokinases"/>
</dbReference>
<dbReference type="GO" id="GO:0004674">
    <property type="term" value="F:protein serine/threonine kinase activity"/>
    <property type="evidence" value="ECO:0007669"/>
    <property type="project" value="TreeGrafter"/>
</dbReference>
<evidence type="ECO:0000313" key="6">
    <source>
        <dbReference type="Proteomes" id="UP000623467"/>
    </source>
</evidence>
<name>A0A8H6ZL84_9AGAR</name>
<dbReference type="InterPro" id="IPR036237">
    <property type="entry name" value="Xyl_isomerase-like_sf"/>
</dbReference>
<evidence type="ECO:0000259" key="4">
    <source>
        <dbReference type="PROSITE" id="PS50011"/>
    </source>
</evidence>
<dbReference type="InterPro" id="IPR008271">
    <property type="entry name" value="Ser/Thr_kinase_AS"/>
</dbReference>
<dbReference type="Gene3D" id="3.20.20.150">
    <property type="entry name" value="Divalent-metal-dependent TIM barrel enzymes"/>
    <property type="match status" value="1"/>
</dbReference>
<dbReference type="SUPFAM" id="SSF51658">
    <property type="entry name" value="Xylose isomerase-like"/>
    <property type="match status" value="1"/>
</dbReference>
<dbReference type="PANTHER" id="PTHR44329:SF298">
    <property type="entry name" value="MIXED LINEAGE KINASE DOMAIN-LIKE PROTEIN"/>
    <property type="match status" value="1"/>
</dbReference>
<comment type="caution">
    <text evidence="5">The sequence shown here is derived from an EMBL/GenBank/DDBJ whole genome shotgun (WGS) entry which is preliminary data.</text>
</comment>
<keyword evidence="6" id="KW-1185">Reference proteome</keyword>
<proteinExistence type="predicted"/>
<evidence type="ECO:0000256" key="3">
    <source>
        <dbReference type="SAM" id="MobiDB-lite"/>
    </source>
</evidence>
<dbReference type="Proteomes" id="UP000623467">
    <property type="component" value="Unassembled WGS sequence"/>
</dbReference>
<keyword evidence="1" id="KW-0547">Nucleotide-binding</keyword>
<dbReference type="OrthoDB" id="5360893at2759"/>
<evidence type="ECO:0000313" key="5">
    <source>
        <dbReference type="EMBL" id="KAF7377555.1"/>
    </source>
</evidence>
<dbReference type="InterPro" id="IPR000719">
    <property type="entry name" value="Prot_kinase_dom"/>
</dbReference>
<sequence>MSKEASSIPAIQHRGDVVRIPDTHSQYERFKHRLWFTWYIWSVAQQRQGSKKPLPWSAILCGADANGDLWFWEDVDEKCIKEFTEDLAFDSSVPKMPATSWDDALQALEARRRSRTRTSPGPLAHLTPPNRLRFIAWLMVAGPVRKAQISRGGFQSLEICIKRWGTCMALHGTDSYAESCTICSVSHLLSTWLETMQQIYLLDDLRSIPWYHACGCWERHLYAVSHSVKRESAQQQDLEKDSAALRVLYELVVSPWPLILWVNFRTVVHDQTDHLQKFLDLLRGPKAELFARDDDDDSDLYRIIVEEDERLGLYPCDWSQFMVEIDLKTWLQISNMTWTVSRPGRGLSDNMKIHLVAGYSSTSISVDNILGPLDIHFNHFPFDSIAGIRGQKRETVANIESEDFWAIANLENWLSSQSESLCHSVWHAHMSVIERIKCMHLVLNALPQNLAMYTHSLRLKQSDHSRGLKTFWSFWNHPEWGFLESLRRYSFDVQILLSLVKQTIAERDSRAFNHTVSMDIYEHMNRDITALVAKLVVVFRDSESYKRFLACREADAQQILDLLQDLLDLDSFSVAKPLICKALLRLSRASGLHPRCFSLPELQRVGQQITGGGFGDLWQGLVCGQSVSVKIMRIFKDTQVDTVLKEFSREALIWRQLCHPNVLPFFGVYYLENRLCLVSPWMEKGNMMDFLTNENPTSTERLSLILDVALGLQYLHEQNVVHGDLKGINILVTPSRKACIADFGLSSIADIMTLRFTHSTSYVQGGTARYQAPELLRGESRHYNSDIYAFACVCYEILTGMIPFHEVPNDVAVILQVIQGNRPLRPASCLGNALDSLWKLLRECWEEKPSLRPTADEIVSRLVESPIGATTSLSATDWDGTFTSKFRRSLQAQPLLPSLNQIERILFEDDDTEGAYPGYFPIQQSSRSENEISISQLASLSLGNCAHHNLPTKIRTAASLRYDGIEIFILDFDAFVRQVEQGVHRDLFPDAKLPAKNALEVECAKAIGGLCESLNIAIPVLQPLRGFENFASSSRPGGGGLPTALEAAERPLKLMSHLKTRLLLVCSNFIEPEDHPFAPFDPAKEPLSSLSGSMGPRTTPPGPAPSPFLPSGVFGCPGYEALAWGTVVDNWEQVWDVVRRVGRENVGIILDSFNYLKVTVQTTSKTSNSQYADPTVSPTFLRSAASCSQTPIPSSSPLVPPLPYGVPLRRPHSLMAHLQPQNATHKAVLQNLALLAQTVPAHKVFLYQVAEAGPPCTPPVTIEPAPHTPARMIWSRAARLFPCEDTRGAWLPVVDMSVAVVEAGYPASANCTFGDEDDAWWSLEVFNNSLMDPRPECVQKHSARGLVGLRTLWNRVSERIQEAEDLLPRRRHHHRPQVRSRIAATIVYAEGAFARRQTHLKKLPHVSKE</sequence>
<dbReference type="EMBL" id="JACAZH010000001">
    <property type="protein sequence ID" value="KAF7377555.1"/>
    <property type="molecule type" value="Genomic_DNA"/>
</dbReference>
<reference evidence="5" key="1">
    <citation type="submission" date="2020-05" db="EMBL/GenBank/DDBJ databases">
        <title>Mycena genomes resolve the evolution of fungal bioluminescence.</title>
        <authorList>
            <person name="Tsai I.J."/>
        </authorList>
    </citation>
    <scope>NUCLEOTIDE SEQUENCE</scope>
    <source>
        <strain evidence="5">160909Yilan</strain>
    </source>
</reference>
<dbReference type="InterPro" id="IPR001245">
    <property type="entry name" value="Ser-Thr/Tyr_kinase_cat_dom"/>
</dbReference>
<dbReference type="PROSITE" id="PS50011">
    <property type="entry name" value="PROTEIN_KINASE_DOM"/>
    <property type="match status" value="1"/>
</dbReference>
<dbReference type="SUPFAM" id="SSF56112">
    <property type="entry name" value="Protein kinase-like (PK-like)"/>
    <property type="match status" value="1"/>
</dbReference>
<gene>
    <name evidence="5" type="ORF">MSAN_00177800</name>
</gene>
<feature type="domain" description="Protein kinase" evidence="4">
    <location>
        <begin position="603"/>
        <end position="867"/>
    </location>
</feature>
<organism evidence="5 6">
    <name type="scientific">Mycena sanguinolenta</name>
    <dbReference type="NCBI Taxonomy" id="230812"/>
    <lineage>
        <taxon>Eukaryota</taxon>
        <taxon>Fungi</taxon>
        <taxon>Dikarya</taxon>
        <taxon>Basidiomycota</taxon>
        <taxon>Agaricomycotina</taxon>
        <taxon>Agaricomycetes</taxon>
        <taxon>Agaricomycetidae</taxon>
        <taxon>Agaricales</taxon>
        <taxon>Marasmiineae</taxon>
        <taxon>Mycenaceae</taxon>
        <taxon>Mycena</taxon>
    </lineage>
</organism>
<dbReference type="Pfam" id="PF07714">
    <property type="entry name" value="PK_Tyr_Ser-Thr"/>
    <property type="match status" value="1"/>
</dbReference>
<keyword evidence="5" id="KW-0418">Kinase</keyword>
<evidence type="ECO:0000256" key="1">
    <source>
        <dbReference type="ARBA" id="ARBA00022741"/>
    </source>
</evidence>
<dbReference type="GO" id="GO:0005524">
    <property type="term" value="F:ATP binding"/>
    <property type="evidence" value="ECO:0007669"/>
    <property type="project" value="UniProtKB-KW"/>
</dbReference>
<dbReference type="PANTHER" id="PTHR44329">
    <property type="entry name" value="SERINE/THREONINE-PROTEIN KINASE TNNI3K-RELATED"/>
    <property type="match status" value="1"/>
</dbReference>
<dbReference type="SMART" id="SM00220">
    <property type="entry name" value="S_TKc"/>
    <property type="match status" value="1"/>
</dbReference>
<keyword evidence="5" id="KW-0808">Transferase</keyword>